<dbReference type="PROSITE" id="PS51318">
    <property type="entry name" value="TAT"/>
    <property type="match status" value="1"/>
</dbReference>
<dbReference type="Proteomes" id="UP001596099">
    <property type="component" value="Unassembled WGS sequence"/>
</dbReference>
<reference evidence="1 2" key="1">
    <citation type="journal article" date="2019" name="Int. J. Syst. Evol. Microbiol.">
        <title>The Global Catalogue of Microorganisms (GCM) 10K type strain sequencing project: providing services to taxonomists for standard genome sequencing and annotation.</title>
        <authorList>
            <consortium name="The Broad Institute Genomics Platform"/>
            <consortium name="The Broad Institute Genome Sequencing Center for Infectious Disease"/>
            <person name="Wu L."/>
            <person name="Ma J."/>
        </authorList>
    </citation>
    <scope>NUCLEOTIDE SEQUENCE [LARGE SCALE GENOMIC DNA]</scope>
    <source>
        <strain evidence="1 2">CGMCC 1.12543</strain>
    </source>
</reference>
<dbReference type="Gene3D" id="3.40.390.10">
    <property type="entry name" value="Collagenase (Catalytic Domain)"/>
    <property type="match status" value="1"/>
</dbReference>
<evidence type="ECO:0008006" key="3">
    <source>
        <dbReference type="Google" id="ProtNLM"/>
    </source>
</evidence>
<evidence type="ECO:0000313" key="2">
    <source>
        <dbReference type="Proteomes" id="UP001596099"/>
    </source>
</evidence>
<dbReference type="AlphaFoldDB" id="A0ABD5RKG9"/>
<sequence>MGLTRRSFFLSVAALGSASVSGATLSSPDAAVNVKIWFTEEAMEYDGWETLRGHVERAFDPAGDRVIVEHGGVVDTSSEDAYGLVQSGEWPKMLAQGAVGGPTEPCDDVNLLVTARSMNEFPTGAGIPHVAAVGGAKALADLPPVEKCPEVVGWSNPAYALQVLLHECGHALGLDHRDGFMEPAGDELVVSPMVSGYPWETEAVREQQFDVERGSCGCEFVRPEGRAPRLMLVFSDCERERIHEYEGSYRPW</sequence>
<dbReference type="RefSeq" id="WP_247413793.1">
    <property type="nucleotide sequence ID" value="NZ_JALLGW010000001.1"/>
</dbReference>
<keyword evidence="2" id="KW-1185">Reference proteome</keyword>
<gene>
    <name evidence="1" type="ORF">ACFPYI_05970</name>
</gene>
<proteinExistence type="predicted"/>
<name>A0ABD5RKG9_9EURY</name>
<dbReference type="EMBL" id="JBHSQH010000001">
    <property type="protein sequence ID" value="MFC5970876.1"/>
    <property type="molecule type" value="Genomic_DNA"/>
</dbReference>
<protein>
    <recommendedName>
        <fullName evidence="3">Matrixin</fullName>
    </recommendedName>
</protein>
<dbReference type="SUPFAM" id="SSF55486">
    <property type="entry name" value="Metalloproteases ('zincins'), catalytic domain"/>
    <property type="match status" value="1"/>
</dbReference>
<evidence type="ECO:0000313" key="1">
    <source>
        <dbReference type="EMBL" id="MFC5970876.1"/>
    </source>
</evidence>
<organism evidence="1 2">
    <name type="scientific">Halomarina salina</name>
    <dbReference type="NCBI Taxonomy" id="1872699"/>
    <lineage>
        <taxon>Archaea</taxon>
        <taxon>Methanobacteriati</taxon>
        <taxon>Methanobacteriota</taxon>
        <taxon>Stenosarchaea group</taxon>
        <taxon>Halobacteria</taxon>
        <taxon>Halobacteriales</taxon>
        <taxon>Natronomonadaceae</taxon>
        <taxon>Halomarina</taxon>
    </lineage>
</organism>
<dbReference type="InterPro" id="IPR006311">
    <property type="entry name" value="TAT_signal"/>
</dbReference>
<accession>A0ABD5RKG9</accession>
<comment type="caution">
    <text evidence="1">The sequence shown here is derived from an EMBL/GenBank/DDBJ whole genome shotgun (WGS) entry which is preliminary data.</text>
</comment>
<dbReference type="InterPro" id="IPR024079">
    <property type="entry name" value="MetalloPept_cat_dom_sf"/>
</dbReference>